<proteinExistence type="predicted"/>
<feature type="compositionally biased region" description="Low complexity" evidence="1">
    <location>
        <begin position="8"/>
        <end position="19"/>
    </location>
</feature>
<name>A0ABV8TZN0_9ACTN</name>
<evidence type="ECO:0000313" key="3">
    <source>
        <dbReference type="Proteomes" id="UP001595823"/>
    </source>
</evidence>
<gene>
    <name evidence="2" type="ORF">ACFPET_12500</name>
</gene>
<comment type="caution">
    <text evidence="2">The sequence shown here is derived from an EMBL/GenBank/DDBJ whole genome shotgun (WGS) entry which is preliminary data.</text>
</comment>
<dbReference type="RefSeq" id="WP_380621453.1">
    <property type="nucleotide sequence ID" value="NZ_JBHSDK010000015.1"/>
</dbReference>
<feature type="region of interest" description="Disordered" evidence="1">
    <location>
        <begin position="1"/>
        <end position="47"/>
    </location>
</feature>
<evidence type="ECO:0000313" key="2">
    <source>
        <dbReference type="EMBL" id="MFC4336025.1"/>
    </source>
</evidence>
<organism evidence="2 3">
    <name type="scientific">Salininema proteolyticum</name>
    <dbReference type="NCBI Taxonomy" id="1607685"/>
    <lineage>
        <taxon>Bacteria</taxon>
        <taxon>Bacillati</taxon>
        <taxon>Actinomycetota</taxon>
        <taxon>Actinomycetes</taxon>
        <taxon>Glycomycetales</taxon>
        <taxon>Glycomycetaceae</taxon>
        <taxon>Salininema</taxon>
    </lineage>
</organism>
<accession>A0ABV8TZN0</accession>
<evidence type="ECO:0000256" key="1">
    <source>
        <dbReference type="SAM" id="MobiDB-lite"/>
    </source>
</evidence>
<protein>
    <recommendedName>
        <fullName evidence="4">Scaffolding protein</fullName>
    </recommendedName>
</protein>
<sequence>MDTENTENETTTEAPAVEPETNDDSSASDQSDLPTWARRELDKTRGEAANYRTKLRATETELDSRGTAMAELEAKVTALEADKQAAELAATRAQIAAKHALPEALARVLAGDDSEALEAHAFELARYVAPGPGDPRGGLDGGAGGADFDPVELARQVRASRY</sequence>
<feature type="compositionally biased region" description="Polar residues" evidence="1">
    <location>
        <begin position="24"/>
        <end position="33"/>
    </location>
</feature>
<dbReference type="EMBL" id="JBHSDK010000015">
    <property type="protein sequence ID" value="MFC4336025.1"/>
    <property type="molecule type" value="Genomic_DNA"/>
</dbReference>
<reference evidence="3" key="1">
    <citation type="journal article" date="2019" name="Int. J. Syst. Evol. Microbiol.">
        <title>The Global Catalogue of Microorganisms (GCM) 10K type strain sequencing project: providing services to taxonomists for standard genome sequencing and annotation.</title>
        <authorList>
            <consortium name="The Broad Institute Genomics Platform"/>
            <consortium name="The Broad Institute Genome Sequencing Center for Infectious Disease"/>
            <person name="Wu L."/>
            <person name="Ma J."/>
        </authorList>
    </citation>
    <scope>NUCLEOTIDE SEQUENCE [LARGE SCALE GENOMIC DNA]</scope>
    <source>
        <strain evidence="3">IBRC-M 10908</strain>
    </source>
</reference>
<keyword evidence="3" id="KW-1185">Reference proteome</keyword>
<dbReference type="Proteomes" id="UP001595823">
    <property type="component" value="Unassembled WGS sequence"/>
</dbReference>
<feature type="compositionally biased region" description="Basic and acidic residues" evidence="1">
    <location>
        <begin position="37"/>
        <end position="46"/>
    </location>
</feature>
<evidence type="ECO:0008006" key="4">
    <source>
        <dbReference type="Google" id="ProtNLM"/>
    </source>
</evidence>